<evidence type="ECO:0000256" key="1">
    <source>
        <dbReference type="ARBA" id="ARBA00010208"/>
    </source>
</evidence>
<comment type="similarity">
    <text evidence="1">Belongs to the HIT family.</text>
</comment>
<dbReference type="InterPro" id="IPR008594">
    <property type="entry name" value="DcpS/DCS2"/>
</dbReference>
<evidence type="ECO:0008006" key="5">
    <source>
        <dbReference type="Google" id="ProtNLM"/>
    </source>
</evidence>
<dbReference type="InterPro" id="IPR036265">
    <property type="entry name" value="HIT-like_sf"/>
</dbReference>
<dbReference type="SUPFAM" id="SSF54197">
    <property type="entry name" value="HIT-like"/>
    <property type="match status" value="1"/>
</dbReference>
<keyword evidence="4" id="KW-1185">Reference proteome</keyword>
<name>A0A8J8NKT9_HALGN</name>
<dbReference type="GO" id="GO:0000340">
    <property type="term" value="F:RNA 7-methylguanosine cap binding"/>
    <property type="evidence" value="ECO:0007669"/>
    <property type="project" value="TreeGrafter"/>
</dbReference>
<sequence length="307" mass="36181">METEISEQKKALCPKDFVLERILNNIIDKKITYLLGHLSYEDPVTGPKVLLKLEKIAFEEALIQQFNGAEHVTTSDHFFSNDIYIKFFLQLKPDFSKIQCDFIYPAPQNLIEKYTSQDRHQIEETAEIYEKYTKPLYIEKKSPSENEWMHNIIEYKKEIELTMFRNELFTLQLDFQYNHSDLNTLYLLAIPIQRDLRTIRDLTGEHLPLLKSIRNNSIETIVKKFGLPKSKILSLFHYQPTYYHLHIHFAHIDMAEQMGAAMGKGVALTDVIENLEMDSDYYKKKTMSIRLGTNHDLYKIFKENCIV</sequence>
<organism evidence="3 4">
    <name type="scientific">Halteria grandinella</name>
    <dbReference type="NCBI Taxonomy" id="5974"/>
    <lineage>
        <taxon>Eukaryota</taxon>
        <taxon>Sar</taxon>
        <taxon>Alveolata</taxon>
        <taxon>Ciliophora</taxon>
        <taxon>Intramacronucleata</taxon>
        <taxon>Spirotrichea</taxon>
        <taxon>Stichotrichia</taxon>
        <taxon>Sporadotrichida</taxon>
        <taxon>Halteriidae</taxon>
        <taxon>Halteria</taxon>
    </lineage>
</organism>
<feature type="active site" description="Nucleophile" evidence="2">
    <location>
        <position position="246"/>
    </location>
</feature>
<dbReference type="PANTHER" id="PTHR12978:SF0">
    <property type="entry name" value="M7GPPPX DIPHOSPHATASE"/>
    <property type="match status" value="1"/>
</dbReference>
<dbReference type="GO" id="GO:0016787">
    <property type="term" value="F:hydrolase activity"/>
    <property type="evidence" value="ECO:0007669"/>
    <property type="project" value="InterPro"/>
</dbReference>
<dbReference type="Pfam" id="PF11969">
    <property type="entry name" value="DcpS_C"/>
    <property type="match status" value="1"/>
</dbReference>
<protein>
    <recommendedName>
        <fullName evidence="5">M7GpppX diphosphatase</fullName>
    </recommendedName>
</protein>
<dbReference type="GO" id="GO:0000290">
    <property type="term" value="P:deadenylation-dependent decapping of nuclear-transcribed mRNA"/>
    <property type="evidence" value="ECO:0007669"/>
    <property type="project" value="InterPro"/>
</dbReference>
<accession>A0A8J8NKT9</accession>
<dbReference type="SUPFAM" id="SSF102860">
    <property type="entry name" value="mRNA decapping enzyme DcpS N-terminal domain"/>
    <property type="match status" value="1"/>
</dbReference>
<dbReference type="Gene3D" id="3.30.428.10">
    <property type="entry name" value="HIT-like"/>
    <property type="match status" value="1"/>
</dbReference>
<dbReference type="OrthoDB" id="10264956at2759"/>
<dbReference type="PIRSF" id="PIRSF028973">
    <property type="entry name" value="Scavenger_mRNA_decap_enz"/>
    <property type="match status" value="1"/>
</dbReference>
<dbReference type="Pfam" id="PF05652">
    <property type="entry name" value="DcpS"/>
    <property type="match status" value="1"/>
</dbReference>
<dbReference type="Proteomes" id="UP000785679">
    <property type="component" value="Unassembled WGS sequence"/>
</dbReference>
<reference evidence="3" key="1">
    <citation type="submission" date="2019-06" db="EMBL/GenBank/DDBJ databases">
        <authorList>
            <person name="Zheng W."/>
        </authorList>
    </citation>
    <scope>NUCLEOTIDE SEQUENCE</scope>
    <source>
        <strain evidence="3">QDHG01</strain>
    </source>
</reference>
<comment type="caution">
    <text evidence="3">The sequence shown here is derived from an EMBL/GenBank/DDBJ whole genome shotgun (WGS) entry which is preliminary data.</text>
</comment>
<dbReference type="GO" id="GO:0005634">
    <property type="term" value="C:nucleus"/>
    <property type="evidence" value="ECO:0007669"/>
    <property type="project" value="TreeGrafter"/>
</dbReference>
<dbReference type="EMBL" id="RRYP01013245">
    <property type="protein sequence ID" value="TNV76619.1"/>
    <property type="molecule type" value="Genomic_DNA"/>
</dbReference>
<gene>
    <name evidence="3" type="ORF">FGO68_gene3769</name>
</gene>
<dbReference type="InterPro" id="IPR011145">
    <property type="entry name" value="Scavenger_mRNA_decap_enz_N"/>
</dbReference>
<evidence type="ECO:0000256" key="2">
    <source>
        <dbReference type="PIRSR" id="PIRSR028973-1"/>
    </source>
</evidence>
<evidence type="ECO:0000313" key="4">
    <source>
        <dbReference type="Proteomes" id="UP000785679"/>
    </source>
</evidence>
<dbReference type="GO" id="GO:0000932">
    <property type="term" value="C:P-body"/>
    <property type="evidence" value="ECO:0007669"/>
    <property type="project" value="TreeGrafter"/>
</dbReference>
<evidence type="ECO:0000313" key="3">
    <source>
        <dbReference type="EMBL" id="TNV76619.1"/>
    </source>
</evidence>
<dbReference type="PANTHER" id="PTHR12978">
    <property type="entry name" value="HISTIDINE TRIAD HIT PROTEIN MEMBER"/>
    <property type="match status" value="1"/>
</dbReference>
<dbReference type="AlphaFoldDB" id="A0A8J8NKT9"/>
<dbReference type="Gene3D" id="3.30.200.40">
    <property type="entry name" value="Scavenger mRNA decapping enzyme, N-terminal domain"/>
    <property type="match status" value="1"/>
</dbReference>
<proteinExistence type="inferred from homology"/>